<name>A0A081PJ98_9SPHI</name>
<reference evidence="6 7" key="1">
    <citation type="journal article" date="1992" name="Int. J. Syst. Bacteriol.">
        <title>Sphingobacterium antarcticus sp. nov. a Psychrotrophic Bacterium from the Soils of Schirmacher Oasis, Antarctica.</title>
        <authorList>
            <person name="Shivaji S."/>
            <person name="Ray M.K."/>
            <person name="Rao N.S."/>
            <person name="Saiserr L."/>
            <person name="Jagannadham M.V."/>
            <person name="Kumar G.S."/>
            <person name="Reddy G."/>
            <person name="Bhargava P.M."/>
        </authorList>
    </citation>
    <scope>NUCLEOTIDE SEQUENCE [LARGE SCALE GENOMIC DNA]</scope>
    <source>
        <strain evidence="6 7">4BY</strain>
    </source>
</reference>
<evidence type="ECO:0000313" key="7">
    <source>
        <dbReference type="Proteomes" id="UP000028007"/>
    </source>
</evidence>
<dbReference type="RefSeq" id="WP_051759695.1">
    <property type="nucleotide sequence ID" value="NZ_JNFF01000030.1"/>
</dbReference>
<dbReference type="PANTHER" id="PTHR30419">
    <property type="entry name" value="HTH-TYPE TRANSCRIPTIONAL REGULATOR YBHD"/>
    <property type="match status" value="1"/>
</dbReference>
<dbReference type="Pfam" id="PF03466">
    <property type="entry name" value="LysR_substrate"/>
    <property type="match status" value="1"/>
</dbReference>
<accession>A0A081PJ98</accession>
<dbReference type="CDD" id="cd05466">
    <property type="entry name" value="PBP2_LTTR_substrate"/>
    <property type="match status" value="1"/>
</dbReference>
<evidence type="ECO:0000313" key="6">
    <source>
        <dbReference type="EMBL" id="KEQ30771.1"/>
    </source>
</evidence>
<comment type="caution">
    <text evidence="6">The sequence shown here is derived from an EMBL/GenBank/DDBJ whole genome shotgun (WGS) entry which is preliminary data.</text>
</comment>
<keyword evidence="2" id="KW-0805">Transcription regulation</keyword>
<dbReference type="SUPFAM" id="SSF46785">
    <property type="entry name" value="Winged helix' DNA-binding domain"/>
    <property type="match status" value="1"/>
</dbReference>
<evidence type="ECO:0000256" key="2">
    <source>
        <dbReference type="ARBA" id="ARBA00023015"/>
    </source>
</evidence>
<evidence type="ECO:0000256" key="1">
    <source>
        <dbReference type="ARBA" id="ARBA00009437"/>
    </source>
</evidence>
<organism evidence="6 7">
    <name type="scientific">Pedobacter antarcticus 4BY</name>
    <dbReference type="NCBI Taxonomy" id="1358423"/>
    <lineage>
        <taxon>Bacteria</taxon>
        <taxon>Pseudomonadati</taxon>
        <taxon>Bacteroidota</taxon>
        <taxon>Sphingobacteriia</taxon>
        <taxon>Sphingobacteriales</taxon>
        <taxon>Sphingobacteriaceae</taxon>
        <taxon>Pedobacter</taxon>
    </lineage>
</organism>
<dbReference type="GO" id="GO:0003677">
    <property type="term" value="F:DNA binding"/>
    <property type="evidence" value="ECO:0007669"/>
    <property type="project" value="UniProtKB-KW"/>
</dbReference>
<evidence type="ECO:0000256" key="4">
    <source>
        <dbReference type="ARBA" id="ARBA00023163"/>
    </source>
</evidence>
<dbReference type="Gene3D" id="3.40.190.290">
    <property type="match status" value="1"/>
</dbReference>
<sequence>MEIRQLGYFIKAAEMLHFTAAAEACFVTQSTLSQQIKQLEDELGLLLFDRIGKQVRLTEAGSVFLHHAKQIILDIKKSKQAIFELANLVNGELKIGVTYAFSSLLLPALGPFSAQYPGIRIHVEYGTAGELENKLRTADLDIILAFHEQSDNMGLEMEPLFSSRIMMVTSRRNPAALLKKISLKELGKLELILPSNGFSSRDLLNEIFRKNQIIPNIKIEMNDIHSLLSMVEKGNWSTIINEKVVGNWASLCAVPITGKELHKQAFILWQKGVYRKRAAVLFVEELMKVYKGAPKKPLISDL</sequence>
<dbReference type="InterPro" id="IPR036390">
    <property type="entry name" value="WH_DNA-bd_sf"/>
</dbReference>
<proteinExistence type="inferred from homology"/>
<dbReference type="Gene3D" id="1.10.10.10">
    <property type="entry name" value="Winged helix-like DNA-binding domain superfamily/Winged helix DNA-binding domain"/>
    <property type="match status" value="1"/>
</dbReference>
<dbReference type="InterPro" id="IPR000847">
    <property type="entry name" value="LysR_HTH_N"/>
</dbReference>
<protein>
    <submittedName>
        <fullName evidence="6">LysR family transcriptional regulator</fullName>
    </submittedName>
</protein>
<evidence type="ECO:0000256" key="3">
    <source>
        <dbReference type="ARBA" id="ARBA00023125"/>
    </source>
</evidence>
<dbReference type="SUPFAM" id="SSF53850">
    <property type="entry name" value="Periplasmic binding protein-like II"/>
    <property type="match status" value="1"/>
</dbReference>
<dbReference type="AlphaFoldDB" id="A0A081PJ98"/>
<gene>
    <name evidence="6" type="ORF">N180_10505</name>
</gene>
<dbReference type="InterPro" id="IPR005119">
    <property type="entry name" value="LysR_subst-bd"/>
</dbReference>
<dbReference type="EMBL" id="JNFF01000030">
    <property type="protein sequence ID" value="KEQ30771.1"/>
    <property type="molecule type" value="Genomic_DNA"/>
</dbReference>
<dbReference type="Pfam" id="PF00126">
    <property type="entry name" value="HTH_1"/>
    <property type="match status" value="1"/>
</dbReference>
<dbReference type="eggNOG" id="COG0583">
    <property type="taxonomic scope" value="Bacteria"/>
</dbReference>
<keyword evidence="7" id="KW-1185">Reference proteome</keyword>
<dbReference type="GO" id="GO:0005829">
    <property type="term" value="C:cytosol"/>
    <property type="evidence" value="ECO:0007669"/>
    <property type="project" value="TreeGrafter"/>
</dbReference>
<dbReference type="InterPro" id="IPR050950">
    <property type="entry name" value="HTH-type_LysR_regulators"/>
</dbReference>
<evidence type="ECO:0000259" key="5">
    <source>
        <dbReference type="PROSITE" id="PS50931"/>
    </source>
</evidence>
<keyword evidence="3" id="KW-0238">DNA-binding</keyword>
<dbReference type="OrthoDB" id="9803735at2"/>
<dbReference type="PROSITE" id="PS50931">
    <property type="entry name" value="HTH_LYSR"/>
    <property type="match status" value="1"/>
</dbReference>
<dbReference type="Proteomes" id="UP000028007">
    <property type="component" value="Unassembled WGS sequence"/>
</dbReference>
<feature type="domain" description="HTH lysR-type" evidence="5">
    <location>
        <begin position="1"/>
        <end position="58"/>
    </location>
</feature>
<keyword evidence="4" id="KW-0804">Transcription</keyword>
<dbReference type="FunFam" id="1.10.10.10:FF:000001">
    <property type="entry name" value="LysR family transcriptional regulator"/>
    <property type="match status" value="1"/>
</dbReference>
<comment type="similarity">
    <text evidence="1">Belongs to the LysR transcriptional regulatory family.</text>
</comment>
<dbReference type="InterPro" id="IPR036388">
    <property type="entry name" value="WH-like_DNA-bd_sf"/>
</dbReference>
<dbReference type="PRINTS" id="PR00039">
    <property type="entry name" value="HTHLYSR"/>
</dbReference>
<dbReference type="GO" id="GO:0003700">
    <property type="term" value="F:DNA-binding transcription factor activity"/>
    <property type="evidence" value="ECO:0007669"/>
    <property type="project" value="InterPro"/>
</dbReference>